<feature type="compositionally biased region" description="Pro residues" evidence="1">
    <location>
        <begin position="32"/>
        <end position="56"/>
    </location>
</feature>
<proteinExistence type="predicted"/>
<evidence type="ECO:0000256" key="1">
    <source>
        <dbReference type="SAM" id="MobiDB-lite"/>
    </source>
</evidence>
<reference evidence="2" key="2">
    <citation type="submission" date="2023-04" db="EMBL/GenBank/DDBJ databases">
        <authorList>
            <person name="Bruccoleri R.E."/>
            <person name="Oakeley E.J."/>
            <person name="Faust A.-M."/>
            <person name="Dessus-Babus S."/>
            <person name="Altorfer M."/>
            <person name="Burckhardt D."/>
            <person name="Oertli M."/>
            <person name="Naumann U."/>
            <person name="Petersen F."/>
            <person name="Wong J."/>
        </authorList>
    </citation>
    <scope>NUCLEOTIDE SEQUENCE</scope>
    <source>
        <strain evidence="2">GSM-AAB239-AS_SAM_17_03QT</strain>
        <tissue evidence="2">Leaf</tissue>
    </source>
</reference>
<dbReference type="EMBL" id="JANAVB010007798">
    <property type="protein sequence ID" value="KAJ6842210.1"/>
    <property type="molecule type" value="Genomic_DNA"/>
</dbReference>
<feature type="region of interest" description="Disordered" evidence="1">
    <location>
        <begin position="62"/>
        <end position="81"/>
    </location>
</feature>
<feature type="region of interest" description="Disordered" evidence="1">
    <location>
        <begin position="1"/>
        <end position="56"/>
    </location>
</feature>
<feature type="region of interest" description="Disordered" evidence="1">
    <location>
        <begin position="109"/>
        <end position="138"/>
    </location>
</feature>
<dbReference type="AlphaFoldDB" id="A0AAX6HMI5"/>
<reference evidence="2" key="1">
    <citation type="journal article" date="2023" name="GigaByte">
        <title>Genome assembly of the bearded iris, Iris pallida Lam.</title>
        <authorList>
            <person name="Bruccoleri R.E."/>
            <person name="Oakeley E.J."/>
            <person name="Faust A.M.E."/>
            <person name="Altorfer M."/>
            <person name="Dessus-Babus S."/>
            <person name="Burckhardt D."/>
            <person name="Oertli M."/>
            <person name="Naumann U."/>
            <person name="Petersen F."/>
            <person name="Wong J."/>
        </authorList>
    </citation>
    <scope>NUCLEOTIDE SEQUENCE</scope>
    <source>
        <strain evidence="2">GSM-AAB239-AS_SAM_17_03QT</strain>
    </source>
</reference>
<accession>A0AAX6HMI5</accession>
<dbReference type="Proteomes" id="UP001140949">
    <property type="component" value="Unassembled WGS sequence"/>
</dbReference>
<feature type="compositionally biased region" description="Polar residues" evidence="1">
    <location>
        <begin position="7"/>
        <end position="17"/>
    </location>
</feature>
<name>A0AAX6HMI5_IRIPA</name>
<evidence type="ECO:0000313" key="2">
    <source>
        <dbReference type="EMBL" id="KAJ6842210.1"/>
    </source>
</evidence>
<comment type="caution">
    <text evidence="2">The sequence shown here is derived from an EMBL/GenBank/DDBJ whole genome shotgun (WGS) entry which is preliminary data.</text>
</comment>
<protein>
    <submittedName>
        <fullName evidence="2">WAS/WASL-interacting protein family member 3</fullName>
    </submittedName>
</protein>
<sequence length="138" mass="14778">MWPPQNPTTTTSSRLFSTKTGKGKPKRTGPKPYVPLPSWPSSKPAPAPAPAPAAVPPLPRDLFPNYSATGSTPLPPPSMPRKRFLRRLLPLLAAAATGAYVLLRTQKKEASVTNGEVKMESNAPSSSIEDTVAERTIH</sequence>
<keyword evidence="3" id="KW-1185">Reference proteome</keyword>
<evidence type="ECO:0000313" key="3">
    <source>
        <dbReference type="Proteomes" id="UP001140949"/>
    </source>
</evidence>
<gene>
    <name evidence="2" type="ORF">M6B38_302450</name>
</gene>
<organism evidence="2 3">
    <name type="scientific">Iris pallida</name>
    <name type="common">Sweet iris</name>
    <dbReference type="NCBI Taxonomy" id="29817"/>
    <lineage>
        <taxon>Eukaryota</taxon>
        <taxon>Viridiplantae</taxon>
        <taxon>Streptophyta</taxon>
        <taxon>Embryophyta</taxon>
        <taxon>Tracheophyta</taxon>
        <taxon>Spermatophyta</taxon>
        <taxon>Magnoliopsida</taxon>
        <taxon>Liliopsida</taxon>
        <taxon>Asparagales</taxon>
        <taxon>Iridaceae</taxon>
        <taxon>Iridoideae</taxon>
        <taxon>Irideae</taxon>
        <taxon>Iris</taxon>
    </lineage>
</organism>